<dbReference type="Proteomes" id="UP001497527">
    <property type="component" value="Unassembled WGS sequence"/>
</dbReference>
<accession>A0ABM9PE08</accession>
<dbReference type="RefSeq" id="WP_348721683.1">
    <property type="nucleotide sequence ID" value="NZ_CAXJIO010000014.1"/>
</dbReference>
<gene>
    <name evidence="1" type="ORF">T190423A01A_50091</name>
</gene>
<comment type="caution">
    <text evidence="1">The sequence shown here is derived from an EMBL/GenBank/DDBJ whole genome shotgun (WGS) entry which is preliminary data.</text>
</comment>
<protein>
    <recommendedName>
        <fullName evidence="3">Lipoprotein</fullName>
    </recommendedName>
</protein>
<keyword evidence="2" id="KW-1185">Reference proteome</keyword>
<sequence length="166" mass="19134">MLFRVGVLKTKVIKLQNLKIKKLLLQTIAVILFYSCQPRIKNNTETLEKVFNMTSFQIEIKNWGCFHNSEEHFIVTLKSDEYLLKSKKTGESHMVSKVNMDSLKNYLKAKIGKEDYGGCSSSEYIRIGSLFNSIDYEHSHCSGIEATIINDLLNYSELTIQNRIDE</sequence>
<name>A0ABM9PE08_9FLAO</name>
<evidence type="ECO:0000313" key="2">
    <source>
        <dbReference type="Proteomes" id="UP001497527"/>
    </source>
</evidence>
<proteinExistence type="predicted"/>
<evidence type="ECO:0000313" key="1">
    <source>
        <dbReference type="EMBL" id="CAL2103843.1"/>
    </source>
</evidence>
<reference evidence="1 2" key="1">
    <citation type="submission" date="2024-05" db="EMBL/GenBank/DDBJ databases">
        <authorList>
            <person name="Duchaud E."/>
        </authorList>
    </citation>
    <scope>NUCLEOTIDE SEQUENCE [LARGE SCALE GENOMIC DNA]</scope>
    <source>
        <strain evidence="1">Ena-SAMPLE-TAB-13-05-2024-13:56:06:370-140308</strain>
    </source>
</reference>
<evidence type="ECO:0008006" key="3">
    <source>
        <dbReference type="Google" id="ProtNLM"/>
    </source>
</evidence>
<dbReference type="EMBL" id="CAXJIO010000014">
    <property type="protein sequence ID" value="CAL2103843.1"/>
    <property type="molecule type" value="Genomic_DNA"/>
</dbReference>
<organism evidence="1 2">
    <name type="scientific">Tenacibaculum polynesiense</name>
    <dbReference type="NCBI Taxonomy" id="3137857"/>
    <lineage>
        <taxon>Bacteria</taxon>
        <taxon>Pseudomonadati</taxon>
        <taxon>Bacteroidota</taxon>
        <taxon>Flavobacteriia</taxon>
        <taxon>Flavobacteriales</taxon>
        <taxon>Flavobacteriaceae</taxon>
        <taxon>Tenacibaculum</taxon>
    </lineage>
</organism>